<feature type="transmembrane region" description="Helical" evidence="1">
    <location>
        <begin position="191"/>
        <end position="213"/>
    </location>
</feature>
<organism evidence="3">
    <name type="scientific">candidate division WOR-3 bacterium</name>
    <dbReference type="NCBI Taxonomy" id="2052148"/>
    <lineage>
        <taxon>Bacteria</taxon>
        <taxon>Bacteria division WOR-3</taxon>
    </lineage>
</organism>
<gene>
    <name evidence="3" type="ORF">ENP94_01085</name>
</gene>
<keyword evidence="1" id="KW-1133">Transmembrane helix</keyword>
<evidence type="ECO:0000313" key="3">
    <source>
        <dbReference type="EMBL" id="HEA86589.1"/>
    </source>
</evidence>
<reference evidence="3" key="1">
    <citation type="journal article" date="2020" name="mSystems">
        <title>Genome- and Community-Level Interaction Insights into Carbon Utilization and Element Cycling Functions of Hydrothermarchaeota in Hydrothermal Sediment.</title>
        <authorList>
            <person name="Zhou Z."/>
            <person name="Liu Y."/>
            <person name="Xu W."/>
            <person name="Pan J."/>
            <person name="Luo Z.H."/>
            <person name="Li M."/>
        </authorList>
    </citation>
    <scope>NUCLEOTIDE SEQUENCE [LARGE SCALE GENOMIC DNA]</scope>
    <source>
        <strain evidence="3">SpSt-265</strain>
    </source>
</reference>
<comment type="caution">
    <text evidence="3">The sequence shown here is derived from an EMBL/GenBank/DDBJ whole genome shotgun (WGS) entry which is preliminary data.</text>
</comment>
<feature type="signal peptide" evidence="2">
    <location>
        <begin position="1"/>
        <end position="22"/>
    </location>
</feature>
<keyword evidence="1" id="KW-0472">Membrane</keyword>
<sequence length="218" mass="23908">MDWRKTVALILSGLLLAPPVQAAGDGGAGIIDEGGGEFRIEVPVTIPQDTVRQGQPRIPADRSGLFEESGAGIGYLVVQPDAVPDSIFLDGRRVLIDRQDKLLAVQQGRHYLSLFDVRDVYLAFRDETPSVFWQRIAPGLQVDRYALMSSYEREAVRTGTKWVSVLPEDTIAVRLSRQEVAQTYRRHAGTAALTFFSVTAVIAAAMIGSVMFITMDGE</sequence>
<evidence type="ECO:0000256" key="2">
    <source>
        <dbReference type="SAM" id="SignalP"/>
    </source>
</evidence>
<dbReference type="EMBL" id="DSLG01000002">
    <property type="protein sequence ID" value="HEA86589.1"/>
    <property type="molecule type" value="Genomic_DNA"/>
</dbReference>
<protein>
    <submittedName>
        <fullName evidence="3">Uncharacterized protein</fullName>
    </submittedName>
</protein>
<name>A0A7C1SQ73_UNCW3</name>
<keyword evidence="2" id="KW-0732">Signal</keyword>
<evidence type="ECO:0000256" key="1">
    <source>
        <dbReference type="SAM" id="Phobius"/>
    </source>
</evidence>
<proteinExistence type="predicted"/>
<keyword evidence="1" id="KW-0812">Transmembrane</keyword>
<accession>A0A7C1SQ73</accession>
<feature type="chain" id="PRO_5028384200" evidence="2">
    <location>
        <begin position="23"/>
        <end position="218"/>
    </location>
</feature>
<dbReference type="AlphaFoldDB" id="A0A7C1SQ73"/>